<dbReference type="CDD" id="cd18793">
    <property type="entry name" value="SF2_C_SNF"/>
    <property type="match status" value="1"/>
</dbReference>
<evidence type="ECO:0000256" key="4">
    <source>
        <dbReference type="ARBA" id="ARBA00022806"/>
    </source>
</evidence>
<dbReference type="Pfam" id="PF00176">
    <property type="entry name" value="SNF2-rel_dom"/>
    <property type="match status" value="2"/>
</dbReference>
<keyword evidence="2" id="KW-0547">Nucleotide-binding</keyword>
<evidence type="ECO:0000259" key="10">
    <source>
        <dbReference type="PROSITE" id="PS51194"/>
    </source>
</evidence>
<evidence type="ECO:0000259" key="9">
    <source>
        <dbReference type="PROSITE" id="PS51192"/>
    </source>
</evidence>
<dbReference type="Gene3D" id="3.40.50.300">
    <property type="entry name" value="P-loop containing nucleotide triphosphate hydrolases"/>
    <property type="match status" value="1"/>
</dbReference>
<dbReference type="SMART" id="SM00490">
    <property type="entry name" value="HELICc"/>
    <property type="match status" value="1"/>
</dbReference>
<dbReference type="Proteomes" id="UP000030655">
    <property type="component" value="Unassembled WGS sequence"/>
</dbReference>
<organism evidence="11 12">
    <name type="scientific">Anncaliia algerae PRA339</name>
    <dbReference type="NCBI Taxonomy" id="1288291"/>
    <lineage>
        <taxon>Eukaryota</taxon>
        <taxon>Fungi</taxon>
        <taxon>Fungi incertae sedis</taxon>
        <taxon>Microsporidia</taxon>
        <taxon>Tubulinosematoidea</taxon>
        <taxon>Tubulinosematidae</taxon>
        <taxon>Anncaliia</taxon>
    </lineage>
</organism>
<dbReference type="HOGENOM" id="CLU_000315_2_1_1"/>
<dbReference type="GO" id="GO:0008094">
    <property type="term" value="F:ATP-dependent activity, acting on DNA"/>
    <property type="evidence" value="ECO:0007669"/>
    <property type="project" value="TreeGrafter"/>
</dbReference>
<dbReference type="GO" id="GO:0005634">
    <property type="term" value="C:nucleus"/>
    <property type="evidence" value="ECO:0007669"/>
    <property type="project" value="TreeGrafter"/>
</dbReference>
<dbReference type="EMBL" id="KK365130">
    <property type="protein sequence ID" value="KCZ82551.1"/>
    <property type="molecule type" value="Genomic_DNA"/>
</dbReference>
<protein>
    <recommendedName>
        <fullName evidence="13">DNA repair protein RAD16</fullName>
    </recommendedName>
</protein>
<feature type="domain" description="RING-type" evidence="8">
    <location>
        <begin position="453"/>
        <end position="488"/>
    </location>
</feature>
<dbReference type="SUPFAM" id="SSF57850">
    <property type="entry name" value="RING/U-box"/>
    <property type="match status" value="1"/>
</dbReference>
<dbReference type="InterPro" id="IPR038718">
    <property type="entry name" value="SNF2-like_sf"/>
</dbReference>
<dbReference type="GO" id="GO:0005524">
    <property type="term" value="F:ATP binding"/>
    <property type="evidence" value="ECO:0007669"/>
    <property type="project" value="UniProtKB-KW"/>
</dbReference>
<keyword evidence="6" id="KW-0863">Zinc-finger</keyword>
<dbReference type="GO" id="GO:0008270">
    <property type="term" value="F:zinc ion binding"/>
    <property type="evidence" value="ECO:0007669"/>
    <property type="project" value="UniProtKB-KW"/>
</dbReference>
<feature type="domain" description="Helicase C-terminal" evidence="10">
    <location>
        <begin position="523"/>
        <end position="679"/>
    </location>
</feature>
<dbReference type="InterPro" id="IPR050628">
    <property type="entry name" value="SNF2_RAD54_helicase_TF"/>
</dbReference>
<dbReference type="SMART" id="SM00184">
    <property type="entry name" value="RING"/>
    <property type="match status" value="1"/>
</dbReference>
<dbReference type="STRING" id="1288291.A0A059F6H5"/>
<dbReference type="InterPro" id="IPR014001">
    <property type="entry name" value="Helicase_ATP-bd"/>
</dbReference>
<dbReference type="PROSITE" id="PS50089">
    <property type="entry name" value="ZF_RING_2"/>
    <property type="match status" value="1"/>
</dbReference>
<dbReference type="InterPro" id="IPR000330">
    <property type="entry name" value="SNF2_N"/>
</dbReference>
<sequence>MVKKKLKKNENIESTNEVENSCVTNNSNFRSPNPLEFKKYNRIKEEDKKIYTIHKNLSNEEQSLFEELKFEKYDIELNIKKKLMPFQKDGVNWMMNREKSKFKGGVLADEMGMGKTLQLLSLISLDDPGSTTLVIVPSVAVFHWQNEIENTEIFLLNFYGNKREVIINKEKVNIILTTYGTIESFYRRKSKINKNVVFPQLKRIILDEAHLIKDTKSSTNSAISSLESEFRWAVTGTPVQNRVYDLYALIKFLRIDPLSFYFCKKCECKTTHWLNYNIKKDLFAGGINSSYNVNESLTTHIAKCSRNGSNIIINDSVSRETLNSSSFCTCGHFSASHFNWWNRRIVNLVKEFGYTSLNQEIFDNLKRITSHLVLRRTKKELNLPFKRIKIIHVTMSAQEKDFYESLYKNTKKKYMTYQVSGSNKYIHIFELLQKMRMCVDHPYLVNNNKYFVCGYCFEQPDEPVVTKCKHLFCKSEVELFNGECPICKTKLSLDFTDQSDIVKNLNEKLALKFDPNNWTSSSKIEMLLEILGNTKGKSVIFSQYTSFLEIIRWRLERCGFKTVCLYGSTPLIQRNAVINKFNATDTNILLVSLKAGGLALNLTSATSVFIMDLWWNPAVEHQAIDRIHRIGQHRPINVYKFVMKDSVEEKVLSLQEKKEALSDTAIDFDEAAFNKLNEEDLAFLFS</sequence>
<evidence type="ECO:0000256" key="6">
    <source>
        <dbReference type="PROSITE-ProRule" id="PRU00175"/>
    </source>
</evidence>
<dbReference type="GO" id="GO:0004386">
    <property type="term" value="F:helicase activity"/>
    <property type="evidence" value="ECO:0007669"/>
    <property type="project" value="UniProtKB-KW"/>
</dbReference>
<feature type="domain" description="Helicase ATP-binding" evidence="9">
    <location>
        <begin position="96"/>
        <end position="256"/>
    </location>
</feature>
<proteinExistence type="inferred from homology"/>
<dbReference type="Gene3D" id="3.40.50.10810">
    <property type="entry name" value="Tandem AAA-ATPase domain"/>
    <property type="match status" value="1"/>
</dbReference>
<keyword evidence="3" id="KW-0378">Hydrolase</keyword>
<evidence type="ECO:0000256" key="5">
    <source>
        <dbReference type="ARBA" id="ARBA00022840"/>
    </source>
</evidence>
<dbReference type="PROSITE" id="PS51194">
    <property type="entry name" value="HELICASE_CTER"/>
    <property type="match status" value="1"/>
</dbReference>
<dbReference type="GO" id="GO:0016787">
    <property type="term" value="F:hydrolase activity"/>
    <property type="evidence" value="ECO:0007669"/>
    <property type="project" value="UniProtKB-KW"/>
</dbReference>
<evidence type="ECO:0000313" key="12">
    <source>
        <dbReference type="Proteomes" id="UP000030655"/>
    </source>
</evidence>
<keyword evidence="4" id="KW-0347">Helicase</keyword>
<dbReference type="InterPro" id="IPR001841">
    <property type="entry name" value="Znf_RING"/>
</dbReference>
<name>A0A059F6H5_9MICR</name>
<reference evidence="12" key="1">
    <citation type="submission" date="2013-02" db="EMBL/GenBank/DDBJ databases">
        <authorList>
            <consortium name="The Broad Institute Genome Sequencing Platform"/>
            <person name="Cuomo C."/>
            <person name="Becnel J."/>
            <person name="Sanscrainte N."/>
            <person name="Walker B."/>
            <person name="Young S.K."/>
            <person name="Zeng Q."/>
            <person name="Gargeya S."/>
            <person name="Fitzgerald M."/>
            <person name="Haas B."/>
            <person name="Abouelleil A."/>
            <person name="Alvarado L."/>
            <person name="Arachchi H.M."/>
            <person name="Berlin A.M."/>
            <person name="Chapman S.B."/>
            <person name="Dewar J."/>
            <person name="Goldberg J."/>
            <person name="Griggs A."/>
            <person name="Gujja S."/>
            <person name="Hansen M."/>
            <person name="Howarth C."/>
            <person name="Imamovic A."/>
            <person name="Larimer J."/>
            <person name="McCowan C."/>
            <person name="Murphy C."/>
            <person name="Neiman D."/>
            <person name="Pearson M."/>
            <person name="Priest M."/>
            <person name="Roberts A."/>
            <person name="Saif S."/>
            <person name="Shea T."/>
            <person name="Sisk P."/>
            <person name="Sykes S."/>
            <person name="Wortman J."/>
            <person name="Nusbaum C."/>
            <person name="Birren B."/>
        </authorList>
    </citation>
    <scope>NUCLEOTIDE SEQUENCE [LARGE SCALE GENOMIC DNA]</scope>
    <source>
        <strain evidence="12">PRA339</strain>
    </source>
</reference>
<dbReference type="SUPFAM" id="SSF52540">
    <property type="entry name" value="P-loop containing nucleoside triphosphate hydrolases"/>
    <property type="match status" value="2"/>
</dbReference>
<dbReference type="PROSITE" id="PS51192">
    <property type="entry name" value="HELICASE_ATP_BIND_1"/>
    <property type="match status" value="1"/>
</dbReference>
<evidence type="ECO:0008006" key="13">
    <source>
        <dbReference type="Google" id="ProtNLM"/>
    </source>
</evidence>
<dbReference type="PANTHER" id="PTHR45626:SF12">
    <property type="entry name" value="DNA REPAIR PROTEIN RAD16"/>
    <property type="match status" value="1"/>
</dbReference>
<dbReference type="InterPro" id="IPR027417">
    <property type="entry name" value="P-loop_NTPase"/>
</dbReference>
<dbReference type="Gene3D" id="3.30.40.10">
    <property type="entry name" value="Zinc/RING finger domain, C3HC4 (zinc finger)"/>
    <property type="match status" value="1"/>
</dbReference>
<dbReference type="AlphaFoldDB" id="A0A059F6H5"/>
<feature type="compositionally biased region" description="Polar residues" evidence="7">
    <location>
        <begin position="12"/>
        <end position="26"/>
    </location>
</feature>
<comment type="similarity">
    <text evidence="1">Belongs to the SNF2/RAD54 helicase family.</text>
</comment>
<gene>
    <name evidence="11" type="ORF">H312_00209</name>
</gene>
<evidence type="ECO:0000256" key="3">
    <source>
        <dbReference type="ARBA" id="ARBA00022801"/>
    </source>
</evidence>
<accession>A0A059F6H5</accession>
<dbReference type="CDD" id="cd18008">
    <property type="entry name" value="DEXDc_SHPRH-like"/>
    <property type="match status" value="1"/>
</dbReference>
<evidence type="ECO:0000313" key="11">
    <source>
        <dbReference type="EMBL" id="KCZ82551.1"/>
    </source>
</evidence>
<keyword evidence="6" id="KW-0862">Zinc</keyword>
<dbReference type="PANTHER" id="PTHR45626">
    <property type="entry name" value="TRANSCRIPTION TERMINATION FACTOR 2-RELATED"/>
    <property type="match status" value="1"/>
</dbReference>
<keyword evidence="5" id="KW-0067">ATP-binding</keyword>
<keyword evidence="12" id="KW-1185">Reference proteome</keyword>
<evidence type="ECO:0000256" key="7">
    <source>
        <dbReference type="SAM" id="MobiDB-lite"/>
    </source>
</evidence>
<dbReference type="InterPro" id="IPR013083">
    <property type="entry name" value="Znf_RING/FYVE/PHD"/>
</dbReference>
<dbReference type="InterPro" id="IPR001650">
    <property type="entry name" value="Helicase_C-like"/>
</dbReference>
<dbReference type="GO" id="GO:0006289">
    <property type="term" value="P:nucleotide-excision repair"/>
    <property type="evidence" value="ECO:0007669"/>
    <property type="project" value="TreeGrafter"/>
</dbReference>
<evidence type="ECO:0000259" key="8">
    <source>
        <dbReference type="PROSITE" id="PS50089"/>
    </source>
</evidence>
<dbReference type="OrthoDB" id="448448at2759"/>
<dbReference type="VEuPathDB" id="MicrosporidiaDB:H312_00209"/>
<dbReference type="InterPro" id="IPR049730">
    <property type="entry name" value="SNF2/RAD54-like_C"/>
</dbReference>
<reference evidence="11 12" key="2">
    <citation type="submission" date="2014-03" db="EMBL/GenBank/DDBJ databases">
        <title>The Genome Sequence of Anncaliia algerae insect isolate PRA339.</title>
        <authorList>
            <consortium name="The Broad Institute Genome Sequencing Platform"/>
            <consortium name="The Broad Institute Genome Sequencing Center for Infectious Disease"/>
            <person name="Cuomo C."/>
            <person name="Becnel J."/>
            <person name="Sanscrainte N."/>
            <person name="Walker B."/>
            <person name="Young S.K."/>
            <person name="Zeng Q."/>
            <person name="Gargeya S."/>
            <person name="Fitzgerald M."/>
            <person name="Haas B."/>
            <person name="Abouelleil A."/>
            <person name="Alvarado L."/>
            <person name="Arachchi H.M."/>
            <person name="Berlin A.M."/>
            <person name="Chapman S.B."/>
            <person name="Dewar J."/>
            <person name="Goldberg J."/>
            <person name="Griggs A."/>
            <person name="Gujja S."/>
            <person name="Hansen M."/>
            <person name="Howarth C."/>
            <person name="Imamovic A."/>
            <person name="Larimer J."/>
            <person name="McCowan C."/>
            <person name="Murphy C."/>
            <person name="Neiman D."/>
            <person name="Pearson M."/>
            <person name="Priest M."/>
            <person name="Roberts A."/>
            <person name="Saif S."/>
            <person name="Shea T."/>
            <person name="Sisk P."/>
            <person name="Sykes S."/>
            <person name="Wortman J."/>
            <person name="Nusbaum C."/>
            <person name="Birren B."/>
        </authorList>
    </citation>
    <scope>NUCLEOTIDE SEQUENCE [LARGE SCALE GENOMIC DNA]</scope>
    <source>
        <strain evidence="11 12">PRA339</strain>
    </source>
</reference>
<feature type="region of interest" description="Disordered" evidence="7">
    <location>
        <begin position="1"/>
        <end position="26"/>
    </location>
</feature>
<evidence type="ECO:0000256" key="1">
    <source>
        <dbReference type="ARBA" id="ARBA00007025"/>
    </source>
</evidence>
<dbReference type="SMART" id="SM00487">
    <property type="entry name" value="DEXDc"/>
    <property type="match status" value="1"/>
</dbReference>
<evidence type="ECO:0000256" key="2">
    <source>
        <dbReference type="ARBA" id="ARBA00022741"/>
    </source>
</evidence>
<dbReference type="Pfam" id="PF00271">
    <property type="entry name" value="Helicase_C"/>
    <property type="match status" value="1"/>
</dbReference>
<keyword evidence="6" id="KW-0479">Metal-binding</keyword>